<dbReference type="Pfam" id="PF12296">
    <property type="entry name" value="HsbA"/>
    <property type="match status" value="1"/>
</dbReference>
<organism evidence="3">
    <name type="scientific">Dissoconium aciculare CBS 342.82</name>
    <dbReference type="NCBI Taxonomy" id="1314786"/>
    <lineage>
        <taxon>Eukaryota</taxon>
        <taxon>Fungi</taxon>
        <taxon>Dikarya</taxon>
        <taxon>Ascomycota</taxon>
        <taxon>Pezizomycotina</taxon>
        <taxon>Dothideomycetes</taxon>
        <taxon>Dothideomycetidae</taxon>
        <taxon>Mycosphaerellales</taxon>
        <taxon>Dissoconiaceae</taxon>
        <taxon>Dissoconium</taxon>
    </lineage>
</organism>
<feature type="chain" id="PRO_5027017533" evidence="1">
    <location>
        <begin position="19"/>
        <end position="199"/>
    </location>
</feature>
<gene>
    <name evidence="3" type="ORF">K489DRAFT_228332</name>
</gene>
<evidence type="ECO:0000313" key="3">
    <source>
        <dbReference type="RefSeq" id="XP_033458955.1"/>
    </source>
</evidence>
<evidence type="ECO:0000256" key="1">
    <source>
        <dbReference type="SAM" id="SignalP"/>
    </source>
</evidence>
<accession>A0A6J3M332</accession>
<dbReference type="OrthoDB" id="2422134at2759"/>
<feature type="signal peptide" evidence="1">
    <location>
        <begin position="1"/>
        <end position="18"/>
    </location>
</feature>
<dbReference type="Proteomes" id="UP000504637">
    <property type="component" value="Unplaced"/>
</dbReference>
<reference evidence="3" key="3">
    <citation type="submission" date="2025-08" db="UniProtKB">
        <authorList>
            <consortium name="RefSeq"/>
        </authorList>
    </citation>
    <scope>IDENTIFICATION</scope>
    <source>
        <strain evidence="3">CBS 342.82</strain>
    </source>
</reference>
<reference evidence="3" key="2">
    <citation type="submission" date="2020-04" db="EMBL/GenBank/DDBJ databases">
        <authorList>
            <consortium name="NCBI Genome Project"/>
        </authorList>
    </citation>
    <scope>NUCLEOTIDE SEQUENCE</scope>
    <source>
        <strain evidence="3">CBS 342.82</strain>
    </source>
</reference>
<dbReference type="RefSeq" id="XP_033458955.1">
    <property type="nucleotide sequence ID" value="XM_033599789.1"/>
</dbReference>
<reference evidence="3" key="1">
    <citation type="submission" date="2020-01" db="EMBL/GenBank/DDBJ databases">
        <authorList>
            <consortium name="DOE Joint Genome Institute"/>
            <person name="Haridas S."/>
            <person name="Albert R."/>
            <person name="Binder M."/>
            <person name="Bloem J."/>
            <person name="Labutti K."/>
            <person name="Salamov A."/>
            <person name="Andreopoulos B."/>
            <person name="Baker S.E."/>
            <person name="Barry K."/>
            <person name="Bills G."/>
            <person name="Bluhm B.H."/>
            <person name="Cannon C."/>
            <person name="Castanera R."/>
            <person name="Culley D.E."/>
            <person name="Daum C."/>
            <person name="Ezra D."/>
            <person name="Gonzalez J.B."/>
            <person name="Henrissat B."/>
            <person name="Kuo A."/>
            <person name="Liang C."/>
            <person name="Lipzen A."/>
            <person name="Lutzoni F."/>
            <person name="Magnuson J."/>
            <person name="Mondo S."/>
            <person name="Nolan M."/>
            <person name="Ohm R."/>
            <person name="Pangilinan J."/>
            <person name="Park H.-J."/>
            <person name="Ramirez L."/>
            <person name="Alfaro M."/>
            <person name="Sun H."/>
            <person name="Tritt A."/>
            <person name="Yoshinaga Y."/>
            <person name="Zwiers L.-H."/>
            <person name="Turgeon B.G."/>
            <person name="Goodwin S.B."/>
            <person name="Spatafora J.W."/>
            <person name="Crous P.W."/>
            <person name="Grigoriev I.V."/>
        </authorList>
    </citation>
    <scope>NUCLEOTIDE SEQUENCE</scope>
    <source>
        <strain evidence="3">CBS 342.82</strain>
    </source>
</reference>
<proteinExistence type="predicted"/>
<name>A0A6J3M332_9PEZI</name>
<protein>
    <submittedName>
        <fullName evidence="3">Uncharacterized protein</fullName>
    </submittedName>
</protein>
<keyword evidence="1" id="KW-0732">Signal</keyword>
<dbReference type="InterPro" id="IPR021054">
    <property type="entry name" value="Cell_wall_mannoprotein_1"/>
</dbReference>
<dbReference type="GeneID" id="54357588"/>
<keyword evidence="2" id="KW-1185">Reference proteome</keyword>
<sequence>MRWSIISTLLFVGAVARADSDRSALYTILERMNIVTADMIAANDSINNLQANSAFTVAQVLHIGSLQRRINRDTNATIAKILASPTLSREDSEKLVFESEFHDYLIRSLLDNIVHHKPAFETAVLYVGDLSRTMQSGLREGRGQVDKFARAAQKIVVDEMVIPEDQLLGAWDVAIAAFETCGGTICLSDVSKYRKWVGI</sequence>
<evidence type="ECO:0000313" key="2">
    <source>
        <dbReference type="Proteomes" id="UP000504637"/>
    </source>
</evidence>
<dbReference type="AlphaFoldDB" id="A0A6J3M332"/>